<feature type="chain" id="PRO_5040933461" evidence="2">
    <location>
        <begin position="28"/>
        <end position="139"/>
    </location>
</feature>
<dbReference type="AlphaFoldDB" id="A0A9X2JVB8"/>
<reference evidence="3" key="1">
    <citation type="submission" date="2022-06" db="EMBL/GenBank/DDBJ databases">
        <title>Genomic Encyclopedia of Archaeal and Bacterial Type Strains, Phase II (KMG-II): from individual species to whole genera.</title>
        <authorList>
            <person name="Goeker M."/>
        </authorList>
    </citation>
    <scope>NUCLEOTIDE SEQUENCE</scope>
    <source>
        <strain evidence="3">DSM 26652</strain>
    </source>
</reference>
<dbReference type="EMBL" id="JAMTCS010000006">
    <property type="protein sequence ID" value="MCP2264916.1"/>
    <property type="molecule type" value="Genomic_DNA"/>
</dbReference>
<feature type="region of interest" description="Disordered" evidence="1">
    <location>
        <begin position="31"/>
        <end position="57"/>
    </location>
</feature>
<proteinExistence type="predicted"/>
<evidence type="ECO:0000313" key="4">
    <source>
        <dbReference type="Proteomes" id="UP001139493"/>
    </source>
</evidence>
<keyword evidence="4" id="KW-1185">Reference proteome</keyword>
<evidence type="ECO:0000313" key="3">
    <source>
        <dbReference type="EMBL" id="MCP2264916.1"/>
    </source>
</evidence>
<name>A0A9X2JVB8_9MICO</name>
<evidence type="ECO:0000256" key="1">
    <source>
        <dbReference type="SAM" id="MobiDB-lite"/>
    </source>
</evidence>
<dbReference type="Proteomes" id="UP001139493">
    <property type="component" value="Unassembled WGS sequence"/>
</dbReference>
<comment type="caution">
    <text evidence="3">The sequence shown here is derived from an EMBL/GenBank/DDBJ whole genome shotgun (WGS) entry which is preliminary data.</text>
</comment>
<gene>
    <name evidence="3" type="ORF">APR03_002259</name>
</gene>
<accession>A0A9X2JVB8</accession>
<protein>
    <submittedName>
        <fullName evidence="3">Uncharacterized protein</fullName>
    </submittedName>
</protein>
<dbReference type="RefSeq" id="WP_253835768.1">
    <property type="nucleotide sequence ID" value="NZ_JAMTCS010000006.1"/>
</dbReference>
<keyword evidence="2" id="KW-0732">Signal</keyword>
<evidence type="ECO:0000256" key="2">
    <source>
        <dbReference type="SAM" id="SignalP"/>
    </source>
</evidence>
<feature type="compositionally biased region" description="Low complexity" evidence="1">
    <location>
        <begin position="31"/>
        <end position="49"/>
    </location>
</feature>
<sequence>MLTISTPVRGLVAAGVTAALAVGAATASVAAPASPGGPAAPGGTTAALPPSSPGSRSVTLITGDTVTLATAADGSTVTTVTGPGGVASSYHRTERDGSTYVYPDAVLPYVTAGTLDDRLFNVTQLLATGTTTLAPTRCR</sequence>
<feature type="signal peptide" evidence="2">
    <location>
        <begin position="1"/>
        <end position="27"/>
    </location>
</feature>
<organism evidence="3 4">
    <name type="scientific">Promicromonospora thailandica</name>
    <dbReference type="NCBI Taxonomy" id="765201"/>
    <lineage>
        <taxon>Bacteria</taxon>
        <taxon>Bacillati</taxon>
        <taxon>Actinomycetota</taxon>
        <taxon>Actinomycetes</taxon>
        <taxon>Micrococcales</taxon>
        <taxon>Promicromonosporaceae</taxon>
        <taxon>Promicromonospora</taxon>
    </lineage>
</organism>